<dbReference type="Gene3D" id="3.40.630.30">
    <property type="match status" value="1"/>
</dbReference>
<dbReference type="InterPro" id="IPR038740">
    <property type="entry name" value="BioF2-like_GNAT_dom"/>
</dbReference>
<protein>
    <submittedName>
        <fullName evidence="2">GNAT family N-acetyltransferase</fullName>
    </submittedName>
</protein>
<dbReference type="Proteomes" id="UP000886722">
    <property type="component" value="Unassembled WGS sequence"/>
</dbReference>
<gene>
    <name evidence="2" type="ORF">IAD06_07805</name>
</gene>
<proteinExistence type="predicted"/>
<dbReference type="AlphaFoldDB" id="A0A9D1GFI0"/>
<evidence type="ECO:0000259" key="1">
    <source>
        <dbReference type="Pfam" id="PF13480"/>
    </source>
</evidence>
<dbReference type="InterPro" id="IPR016181">
    <property type="entry name" value="Acyl_CoA_acyltransferase"/>
</dbReference>
<sequence length="308" mass="34991">MTRYTPALKAGWDAAVEASRNGTFLFRRDYLEYHADRFPDCSYLFFLKGKVIALLPAHRRGDMLCSHAGLTYGGLILSPSATAERVLALFDLMAEELPRDGITRLLYKCVPHHLHRYPAEEDRYALFRRKAVLTACNIASVVDLSSPLHLSELRRRGVRKAQAAGVSVGESEAWSDFWQILKDNLHRRFGAEPVHSLEEITRLRTLFPENIRLFTAVVEGRIEGGTVIYECGDCVRVQYISASLRGKECAVLDLLFSYLLQEHYARRRYFDFGTSNGDDGYYLNEGLIAQKEGFGGRGIVYETYLLTF</sequence>
<reference evidence="2" key="1">
    <citation type="submission" date="2020-10" db="EMBL/GenBank/DDBJ databases">
        <authorList>
            <person name="Gilroy R."/>
        </authorList>
    </citation>
    <scope>NUCLEOTIDE SEQUENCE</scope>
    <source>
        <strain evidence="2">21143</strain>
    </source>
</reference>
<feature type="domain" description="BioF2-like acetyltransferase" evidence="1">
    <location>
        <begin position="155"/>
        <end position="281"/>
    </location>
</feature>
<name>A0A9D1GFI0_9BACT</name>
<evidence type="ECO:0000313" key="2">
    <source>
        <dbReference type="EMBL" id="HIT39921.1"/>
    </source>
</evidence>
<evidence type="ECO:0000313" key="3">
    <source>
        <dbReference type="Proteomes" id="UP000886722"/>
    </source>
</evidence>
<comment type="caution">
    <text evidence="2">The sequence shown here is derived from an EMBL/GenBank/DDBJ whole genome shotgun (WGS) entry which is preliminary data.</text>
</comment>
<dbReference type="Pfam" id="PF13480">
    <property type="entry name" value="Acetyltransf_6"/>
    <property type="match status" value="1"/>
</dbReference>
<organism evidence="2 3">
    <name type="scientific">Candidatus Caccoplasma intestinavium</name>
    <dbReference type="NCBI Taxonomy" id="2840716"/>
    <lineage>
        <taxon>Bacteria</taxon>
        <taxon>Pseudomonadati</taxon>
        <taxon>Bacteroidota</taxon>
        <taxon>Bacteroidia</taxon>
        <taxon>Bacteroidales</taxon>
        <taxon>Bacteroidaceae</taxon>
        <taxon>Bacteroidaceae incertae sedis</taxon>
        <taxon>Candidatus Caccoplasma</taxon>
    </lineage>
</organism>
<dbReference type="SUPFAM" id="SSF55729">
    <property type="entry name" value="Acyl-CoA N-acyltransferases (Nat)"/>
    <property type="match status" value="1"/>
</dbReference>
<accession>A0A9D1GFI0</accession>
<dbReference type="EMBL" id="DVKT01000060">
    <property type="protein sequence ID" value="HIT39921.1"/>
    <property type="molecule type" value="Genomic_DNA"/>
</dbReference>
<reference evidence="2" key="2">
    <citation type="journal article" date="2021" name="PeerJ">
        <title>Extensive microbial diversity within the chicken gut microbiome revealed by metagenomics and culture.</title>
        <authorList>
            <person name="Gilroy R."/>
            <person name="Ravi A."/>
            <person name="Getino M."/>
            <person name="Pursley I."/>
            <person name="Horton D.L."/>
            <person name="Alikhan N.F."/>
            <person name="Baker D."/>
            <person name="Gharbi K."/>
            <person name="Hall N."/>
            <person name="Watson M."/>
            <person name="Adriaenssens E.M."/>
            <person name="Foster-Nyarko E."/>
            <person name="Jarju S."/>
            <person name="Secka A."/>
            <person name="Antonio M."/>
            <person name="Oren A."/>
            <person name="Chaudhuri R.R."/>
            <person name="La Ragione R."/>
            <person name="Hildebrand F."/>
            <person name="Pallen M.J."/>
        </authorList>
    </citation>
    <scope>NUCLEOTIDE SEQUENCE</scope>
    <source>
        <strain evidence="2">21143</strain>
    </source>
</reference>